<keyword evidence="2" id="KW-1185">Reference proteome</keyword>
<sequence length="132" mass="15053">MKMSGKWERGENPFPWGKYPPNFFCQRFLTVMPFYSTCPSSVHGLALVVLDLSFSFSLSSRACMEFLPSVSDLFSLPVPLHLFGCSNYSASCFVVRKLVIKVVFLKINKGLEASTNLFWPDLIQRFQIRKLA</sequence>
<reference evidence="1 2" key="1">
    <citation type="journal article" date="2019" name="G3 (Bethesda)">
        <title>Sequencing of a Wild Apple (Malus baccata) Genome Unravels the Differences Between Cultivated and Wild Apple Species Regarding Disease Resistance and Cold Tolerance.</title>
        <authorList>
            <person name="Chen X."/>
        </authorList>
    </citation>
    <scope>NUCLEOTIDE SEQUENCE [LARGE SCALE GENOMIC DNA]</scope>
    <source>
        <strain evidence="2">cv. Shandingzi</strain>
        <tissue evidence="1">Leaves</tissue>
    </source>
</reference>
<gene>
    <name evidence="1" type="ORF">C1H46_037340</name>
</gene>
<protein>
    <submittedName>
        <fullName evidence="1">Uncharacterized protein</fullName>
    </submittedName>
</protein>
<dbReference type="Proteomes" id="UP000315295">
    <property type="component" value="Unassembled WGS sequence"/>
</dbReference>
<proteinExistence type="predicted"/>
<evidence type="ECO:0000313" key="1">
    <source>
        <dbReference type="EMBL" id="TQD77136.1"/>
    </source>
</evidence>
<comment type="caution">
    <text evidence="1">The sequence shown here is derived from an EMBL/GenBank/DDBJ whole genome shotgun (WGS) entry which is preliminary data.</text>
</comment>
<dbReference type="AlphaFoldDB" id="A0A540KSC9"/>
<accession>A0A540KSC9</accession>
<organism evidence="1 2">
    <name type="scientific">Malus baccata</name>
    <name type="common">Siberian crab apple</name>
    <name type="synonym">Pyrus baccata</name>
    <dbReference type="NCBI Taxonomy" id="106549"/>
    <lineage>
        <taxon>Eukaryota</taxon>
        <taxon>Viridiplantae</taxon>
        <taxon>Streptophyta</taxon>
        <taxon>Embryophyta</taxon>
        <taxon>Tracheophyta</taxon>
        <taxon>Spermatophyta</taxon>
        <taxon>Magnoliopsida</taxon>
        <taxon>eudicotyledons</taxon>
        <taxon>Gunneridae</taxon>
        <taxon>Pentapetalae</taxon>
        <taxon>rosids</taxon>
        <taxon>fabids</taxon>
        <taxon>Rosales</taxon>
        <taxon>Rosaceae</taxon>
        <taxon>Amygdaloideae</taxon>
        <taxon>Maleae</taxon>
        <taxon>Malus</taxon>
    </lineage>
</organism>
<dbReference type="EMBL" id="VIEB01000982">
    <property type="protein sequence ID" value="TQD77136.1"/>
    <property type="molecule type" value="Genomic_DNA"/>
</dbReference>
<name>A0A540KSC9_MALBA</name>
<evidence type="ECO:0000313" key="2">
    <source>
        <dbReference type="Proteomes" id="UP000315295"/>
    </source>
</evidence>